<evidence type="ECO:0000256" key="3">
    <source>
        <dbReference type="ARBA" id="ARBA00007588"/>
    </source>
</evidence>
<dbReference type="Pfam" id="PF13434">
    <property type="entry name" value="Lys_Orn_oxgnase"/>
    <property type="match status" value="1"/>
</dbReference>
<dbReference type="InterPro" id="IPR036188">
    <property type="entry name" value="FAD/NAD-bd_sf"/>
</dbReference>
<evidence type="ECO:0000256" key="14">
    <source>
        <dbReference type="ARBA" id="ARBA00048407"/>
    </source>
</evidence>
<evidence type="ECO:0000256" key="12">
    <source>
        <dbReference type="ARBA" id="ARBA00032493"/>
    </source>
</evidence>
<evidence type="ECO:0000256" key="5">
    <source>
        <dbReference type="ARBA" id="ARBA00016406"/>
    </source>
</evidence>
<dbReference type="PANTHER" id="PTHR42802:SF1">
    <property type="entry name" value="L-ORNITHINE N(5)-MONOOXYGENASE"/>
    <property type="match status" value="1"/>
</dbReference>
<dbReference type="GO" id="GO:0047091">
    <property type="term" value="F:L-lysine 6-monooxygenase (NADPH) activity"/>
    <property type="evidence" value="ECO:0007669"/>
    <property type="project" value="UniProtKB-EC"/>
</dbReference>
<comment type="caution">
    <text evidence="15">The sequence shown here is derived from an EMBL/GenBank/DDBJ whole genome shotgun (WGS) entry which is preliminary data.</text>
</comment>
<evidence type="ECO:0000256" key="9">
    <source>
        <dbReference type="ARBA" id="ARBA00023002"/>
    </source>
</evidence>
<dbReference type="InterPro" id="IPR025700">
    <property type="entry name" value="Lys/Orn_oxygenase"/>
</dbReference>
<evidence type="ECO:0000256" key="8">
    <source>
        <dbReference type="ARBA" id="ARBA00022857"/>
    </source>
</evidence>
<dbReference type="RefSeq" id="WP_204699441.1">
    <property type="nucleotide sequence ID" value="NZ_JAFBEC010000015.1"/>
</dbReference>
<dbReference type="SUPFAM" id="SSF51905">
    <property type="entry name" value="FAD/NAD(P)-binding domain"/>
    <property type="match status" value="2"/>
</dbReference>
<proteinExistence type="inferred from homology"/>
<evidence type="ECO:0000256" key="2">
    <source>
        <dbReference type="ARBA" id="ARBA00004924"/>
    </source>
</evidence>
<keyword evidence="16" id="KW-1185">Reference proteome</keyword>
<dbReference type="PRINTS" id="PR00368">
    <property type="entry name" value="FADPNR"/>
</dbReference>
<evidence type="ECO:0000256" key="11">
    <source>
        <dbReference type="ARBA" id="ARBA00031158"/>
    </source>
</evidence>
<keyword evidence="9 15" id="KW-0560">Oxidoreductase</keyword>
<evidence type="ECO:0000256" key="13">
    <source>
        <dbReference type="ARBA" id="ARBA00032738"/>
    </source>
</evidence>
<dbReference type="EC" id="1.14.13.59" evidence="4"/>
<comment type="similarity">
    <text evidence="3">Belongs to the lysine N(6)-hydroxylase/L-ornithine N(5)-oxygenase family.</text>
</comment>
<evidence type="ECO:0000313" key="16">
    <source>
        <dbReference type="Proteomes" id="UP000741863"/>
    </source>
</evidence>
<comment type="catalytic activity">
    <reaction evidence="14">
        <text>L-lysine + NADPH + O2 = N(6)-hydroxy-L-lysine + NADP(+) + H2O</text>
        <dbReference type="Rhea" id="RHEA:23228"/>
        <dbReference type="ChEBI" id="CHEBI:15377"/>
        <dbReference type="ChEBI" id="CHEBI:15379"/>
        <dbReference type="ChEBI" id="CHEBI:32551"/>
        <dbReference type="ChEBI" id="CHEBI:57783"/>
        <dbReference type="ChEBI" id="CHEBI:57820"/>
        <dbReference type="ChEBI" id="CHEBI:58349"/>
        <dbReference type="EC" id="1.14.13.59"/>
    </reaction>
</comment>
<protein>
    <recommendedName>
        <fullName evidence="5">L-lysine N6-monooxygenase MbtG</fullName>
        <ecNumber evidence="4">1.14.13.59</ecNumber>
    </recommendedName>
    <alternativeName>
        <fullName evidence="13">Lysine 6-N-hydroxylase</fullName>
    </alternativeName>
    <alternativeName>
        <fullName evidence="12">Lysine N6-hydroxylase</fullName>
    </alternativeName>
    <alternativeName>
        <fullName evidence="10">Lysine-N-oxygenase</fullName>
    </alternativeName>
    <alternativeName>
        <fullName evidence="11">Mycobactin synthase protein G</fullName>
    </alternativeName>
</protein>
<evidence type="ECO:0000256" key="10">
    <source>
        <dbReference type="ARBA" id="ARBA00029939"/>
    </source>
</evidence>
<evidence type="ECO:0000256" key="7">
    <source>
        <dbReference type="ARBA" id="ARBA00022827"/>
    </source>
</evidence>
<dbReference type="Proteomes" id="UP000741863">
    <property type="component" value="Unassembled WGS sequence"/>
</dbReference>
<dbReference type="PANTHER" id="PTHR42802">
    <property type="entry name" value="MONOOXYGENASE"/>
    <property type="match status" value="1"/>
</dbReference>
<dbReference type="Gene3D" id="3.50.50.60">
    <property type="entry name" value="FAD/NAD(P)-binding domain"/>
    <property type="match status" value="1"/>
</dbReference>
<organism evidence="15 16">
    <name type="scientific">Geomicrobium sediminis</name>
    <dbReference type="NCBI Taxonomy" id="1347788"/>
    <lineage>
        <taxon>Bacteria</taxon>
        <taxon>Bacillati</taxon>
        <taxon>Bacillota</taxon>
        <taxon>Bacilli</taxon>
        <taxon>Bacillales</taxon>
        <taxon>Geomicrobium</taxon>
    </lineage>
</organism>
<evidence type="ECO:0000313" key="15">
    <source>
        <dbReference type="EMBL" id="MBM7634621.1"/>
    </source>
</evidence>
<gene>
    <name evidence="15" type="ORF">JOD17_003744</name>
</gene>
<evidence type="ECO:0000256" key="1">
    <source>
        <dbReference type="ARBA" id="ARBA00001974"/>
    </source>
</evidence>
<keyword evidence="7" id="KW-0274">FAD</keyword>
<accession>A0ABS2PHQ2</accession>
<reference evidence="15 16" key="1">
    <citation type="submission" date="2021-01" db="EMBL/GenBank/DDBJ databases">
        <title>Genomic Encyclopedia of Type Strains, Phase IV (KMG-IV): sequencing the most valuable type-strain genomes for metagenomic binning, comparative biology and taxonomic classification.</title>
        <authorList>
            <person name="Goeker M."/>
        </authorList>
    </citation>
    <scope>NUCLEOTIDE SEQUENCE [LARGE SCALE GENOMIC DNA]</scope>
    <source>
        <strain evidence="15 16">DSM 25540</strain>
    </source>
</reference>
<name>A0ABS2PHQ2_9BACL</name>
<sequence>MKTIDYDVLGVGIGPFNLSLAALCEEGTDLNVAFFDESPEFRWHPGMLIDRTDLQISFLADLITLANPKSAYTFLNYVHETNRVFPFYFFKEWNIPRKEYEAYCRWVVDQLENLHFNKRVIEVIPHEDYFMCGIVTMDTGSVNYVTSKHVIVGTGSEPMLPPGIEDNKDQSLIHSSSYTFHADRVKENDSIVVVGSGQSAAEVFYDLLESQKENSYELSWYTRSPGFFQLEESKLGQEQFTPDYVDHFHQLPFEQRQKTLESLSNLRNGVEGKTLHNIYELLYHRTSINDIPVTIQSSTEIVEAKEDEGGYNLYCKHGQTEEEWNVHAKAVVFATGYKPNIPTFLESMSDELVYEAEGLHKVTRDYRLVFKSERNVNSNLYMLTNLEHSHGTSATNLALSVTRNLEIIQSITEQHSYKTDRSSPFQQF</sequence>
<comment type="cofactor">
    <cofactor evidence="1">
        <name>FAD</name>
        <dbReference type="ChEBI" id="CHEBI:57692"/>
    </cofactor>
</comment>
<comment type="pathway">
    <text evidence="2">Siderophore biosynthesis.</text>
</comment>
<evidence type="ECO:0000256" key="6">
    <source>
        <dbReference type="ARBA" id="ARBA00022630"/>
    </source>
</evidence>
<keyword evidence="6" id="KW-0285">Flavoprotein</keyword>
<evidence type="ECO:0000256" key="4">
    <source>
        <dbReference type="ARBA" id="ARBA00013076"/>
    </source>
</evidence>
<keyword evidence="8" id="KW-0521">NADP</keyword>
<dbReference type="EMBL" id="JAFBEC010000015">
    <property type="protein sequence ID" value="MBM7634621.1"/>
    <property type="molecule type" value="Genomic_DNA"/>
</dbReference>